<dbReference type="EMBL" id="BART01034110">
    <property type="protein sequence ID" value="GAH14617.1"/>
    <property type="molecule type" value="Genomic_DNA"/>
</dbReference>
<reference evidence="1" key="1">
    <citation type="journal article" date="2014" name="Front. Microbiol.">
        <title>High frequency of phylogenetically diverse reductive dehalogenase-homologous genes in deep subseafloor sedimentary metagenomes.</title>
        <authorList>
            <person name="Kawai M."/>
            <person name="Futagami T."/>
            <person name="Toyoda A."/>
            <person name="Takaki Y."/>
            <person name="Nishi S."/>
            <person name="Hori S."/>
            <person name="Arai W."/>
            <person name="Tsubouchi T."/>
            <person name="Morono Y."/>
            <person name="Uchiyama I."/>
            <person name="Ito T."/>
            <person name="Fujiyama A."/>
            <person name="Inagaki F."/>
            <person name="Takami H."/>
        </authorList>
    </citation>
    <scope>NUCLEOTIDE SEQUENCE</scope>
    <source>
        <strain evidence="1">Expedition CK06-06</strain>
    </source>
</reference>
<comment type="caution">
    <text evidence="1">The sequence shown here is derived from an EMBL/GenBank/DDBJ whole genome shotgun (WGS) entry which is preliminary data.</text>
</comment>
<evidence type="ECO:0000313" key="1">
    <source>
        <dbReference type="EMBL" id="GAH14617.1"/>
    </source>
</evidence>
<protein>
    <submittedName>
        <fullName evidence="1">Uncharacterized protein</fullName>
    </submittedName>
</protein>
<proteinExistence type="predicted"/>
<accession>X1D366</accession>
<name>X1D366_9ZZZZ</name>
<dbReference type="AlphaFoldDB" id="X1D366"/>
<sequence length="138" mass="15842">TLCGVKRGTYNTWCQNPDFVALYRRRDEFEGEYKQEAIQLLRRDNQLAAVLLESKILAKMKEEILSGELSLTRTNLAKEVYSKLINDLDYQPPIKNLTFEQRVLNLETEEPIKELSAGGVIEGEFTEVRVEDTSTQGQ</sequence>
<organism evidence="1">
    <name type="scientific">marine sediment metagenome</name>
    <dbReference type="NCBI Taxonomy" id="412755"/>
    <lineage>
        <taxon>unclassified sequences</taxon>
        <taxon>metagenomes</taxon>
        <taxon>ecological metagenomes</taxon>
    </lineage>
</organism>
<feature type="non-terminal residue" evidence="1">
    <location>
        <position position="1"/>
    </location>
</feature>
<gene>
    <name evidence="1" type="ORF">S01H4_58403</name>
</gene>